<gene>
    <name evidence="2" type="ORF">SAMN04488004_103195</name>
</gene>
<evidence type="ECO:0000259" key="1">
    <source>
        <dbReference type="PROSITE" id="PS51725"/>
    </source>
</evidence>
<dbReference type="Proteomes" id="UP000199550">
    <property type="component" value="Unassembled WGS sequence"/>
</dbReference>
<feature type="domain" description="ABM" evidence="1">
    <location>
        <begin position="2"/>
        <end position="91"/>
    </location>
</feature>
<dbReference type="Pfam" id="PF03992">
    <property type="entry name" value="ABM"/>
    <property type="match status" value="1"/>
</dbReference>
<dbReference type="STRING" id="195913.SAMN04488004_103195"/>
<evidence type="ECO:0000313" key="2">
    <source>
        <dbReference type="EMBL" id="SFK87973.1"/>
    </source>
</evidence>
<dbReference type="InterPro" id="IPR007138">
    <property type="entry name" value="ABM_dom"/>
</dbReference>
<sequence>MFVVTVTFRLHPGTQTAFLKYMLANAAQSLGAEPECHQFDVCTDPARPDEVFLYEVYTDADAFQVHLKSAHFVSFDTVVRDMVADKTVQTFTEVWQ</sequence>
<dbReference type="PANTHER" id="PTHR33336">
    <property type="entry name" value="QUINOL MONOOXYGENASE YGIN-RELATED"/>
    <property type="match status" value="1"/>
</dbReference>
<dbReference type="SUPFAM" id="SSF54909">
    <property type="entry name" value="Dimeric alpha+beta barrel"/>
    <property type="match status" value="1"/>
</dbReference>
<reference evidence="2 3" key="1">
    <citation type="submission" date="2016-10" db="EMBL/GenBank/DDBJ databases">
        <authorList>
            <person name="de Groot N.N."/>
        </authorList>
    </citation>
    <scope>NUCLEOTIDE SEQUENCE [LARGE SCALE GENOMIC DNA]</scope>
    <source>
        <strain evidence="2 3">DSM 16199</strain>
    </source>
</reference>
<organism evidence="2 3">
    <name type="scientific">Loktanella salsilacus</name>
    <dbReference type="NCBI Taxonomy" id="195913"/>
    <lineage>
        <taxon>Bacteria</taxon>
        <taxon>Pseudomonadati</taxon>
        <taxon>Pseudomonadota</taxon>
        <taxon>Alphaproteobacteria</taxon>
        <taxon>Rhodobacterales</taxon>
        <taxon>Roseobacteraceae</taxon>
        <taxon>Loktanella</taxon>
    </lineage>
</organism>
<keyword evidence="3" id="KW-1185">Reference proteome</keyword>
<accession>A0A1I4D4Q1</accession>
<evidence type="ECO:0000313" key="3">
    <source>
        <dbReference type="Proteomes" id="UP000199550"/>
    </source>
</evidence>
<keyword evidence="2" id="KW-0560">Oxidoreductase</keyword>
<protein>
    <submittedName>
        <fullName evidence="2">Quinol monooxygenase YgiN</fullName>
    </submittedName>
</protein>
<keyword evidence="2" id="KW-0503">Monooxygenase</keyword>
<name>A0A1I4D4Q1_9RHOB</name>
<dbReference type="Gene3D" id="3.30.70.100">
    <property type="match status" value="1"/>
</dbReference>
<dbReference type="AlphaFoldDB" id="A0A1I4D4Q1"/>
<dbReference type="PANTHER" id="PTHR33336:SF3">
    <property type="entry name" value="ABM DOMAIN-CONTAINING PROTEIN"/>
    <property type="match status" value="1"/>
</dbReference>
<dbReference type="InterPro" id="IPR011008">
    <property type="entry name" value="Dimeric_a/b-barrel"/>
</dbReference>
<dbReference type="OrthoDB" id="9812754at2"/>
<dbReference type="InterPro" id="IPR050744">
    <property type="entry name" value="AI-2_Isomerase_LsrG"/>
</dbReference>
<dbReference type="RefSeq" id="WP_090185870.1">
    <property type="nucleotide sequence ID" value="NZ_FOTF01000003.1"/>
</dbReference>
<dbReference type="EMBL" id="FOTF01000003">
    <property type="protein sequence ID" value="SFK87973.1"/>
    <property type="molecule type" value="Genomic_DNA"/>
</dbReference>
<dbReference type="GO" id="GO:0004497">
    <property type="term" value="F:monooxygenase activity"/>
    <property type="evidence" value="ECO:0007669"/>
    <property type="project" value="UniProtKB-KW"/>
</dbReference>
<proteinExistence type="predicted"/>
<dbReference type="GO" id="GO:0005829">
    <property type="term" value="C:cytosol"/>
    <property type="evidence" value="ECO:0007669"/>
    <property type="project" value="TreeGrafter"/>
</dbReference>
<dbReference type="PROSITE" id="PS51725">
    <property type="entry name" value="ABM"/>
    <property type="match status" value="1"/>
</dbReference>